<dbReference type="GO" id="GO:0006367">
    <property type="term" value="P:transcription initiation at RNA polymerase II promoter"/>
    <property type="evidence" value="ECO:0007669"/>
    <property type="project" value="InterPro"/>
</dbReference>
<dbReference type="AlphaFoldDB" id="C6JRY0"/>
<dbReference type="EMBL" id="GL002607">
    <property type="protein sequence ID" value="EES20276.1"/>
    <property type="molecule type" value="Genomic_DNA"/>
</dbReference>
<name>C6JRY0_SORBI</name>
<dbReference type="ExpressionAtlas" id="C6JRY0">
    <property type="expression patterns" value="baseline"/>
</dbReference>
<feature type="region of interest" description="Disordered" evidence="2">
    <location>
        <begin position="102"/>
        <end position="121"/>
    </location>
</feature>
<dbReference type="Pfam" id="PF05793">
    <property type="entry name" value="TFIIF_alpha"/>
    <property type="match status" value="1"/>
</dbReference>
<proteinExistence type="inferred from homology"/>
<dbReference type="InterPro" id="IPR008851">
    <property type="entry name" value="TFIIF-alpha"/>
</dbReference>
<comment type="subcellular location">
    <subcellularLocation>
        <location evidence="1">Nucleus</location>
    </subcellularLocation>
</comment>
<protein>
    <recommendedName>
        <fullName evidence="1">Transcription initiation factor IIF subunit alpha</fullName>
    </recommendedName>
</protein>
<evidence type="ECO:0000256" key="2">
    <source>
        <dbReference type="SAM" id="MobiDB-lite"/>
    </source>
</evidence>
<comment type="similarity">
    <text evidence="1">Belongs to the TFIIF alpha subunit family.</text>
</comment>
<feature type="compositionally biased region" description="Acidic residues" evidence="2">
    <location>
        <begin position="83"/>
        <end position="96"/>
    </location>
</feature>
<gene>
    <name evidence="3" type="primary">Sb0013s009080</name>
    <name evidence="3" type="ORF">SORBIDRAFT_0013s009080</name>
</gene>
<dbReference type="GO" id="GO:0005634">
    <property type="term" value="C:nucleus"/>
    <property type="evidence" value="ECO:0007669"/>
    <property type="project" value="UniProtKB-SubCell"/>
</dbReference>
<dbReference type="PANTHER" id="PTHR13011:SF0">
    <property type="entry name" value="GENERAL TRANSCRIPTION FACTOR IIF SUBUNIT 1"/>
    <property type="match status" value="1"/>
</dbReference>
<keyword evidence="1" id="KW-0805">Transcription regulation</keyword>
<feature type="compositionally biased region" description="Basic and acidic residues" evidence="2">
    <location>
        <begin position="29"/>
        <end position="60"/>
    </location>
</feature>
<dbReference type="PANTHER" id="PTHR13011">
    <property type="entry name" value="TFIIF-ALPHA"/>
    <property type="match status" value="1"/>
</dbReference>
<keyword evidence="1" id="KW-0539">Nucleus</keyword>
<sequence length="218" mass="24135">MNKRKTSATGYERWMMKAAANGPAAFGSDMKKLEATNGGEKESARPKKGKNNEEGNNSDKGEEDEEEEAARKNRLGLTKKGMDDDEEGGKDLDFDLDDEIEKGDDWEHEETFTDDDEAVDIDPEERADLAPEIPAPPEIKQEHHGGGLVFFTWPMHPNIRRNATFGMRPCHASHGVLPSRALVGDRFKMNTAVLTASPQNSAGMLFAFIIDRAMPTTV</sequence>
<feature type="region of interest" description="Disordered" evidence="2">
    <location>
        <begin position="22"/>
        <end position="96"/>
    </location>
</feature>
<keyword evidence="1" id="KW-0238">DNA-binding</keyword>
<dbReference type="GO" id="GO:0032968">
    <property type="term" value="P:positive regulation of transcription elongation by RNA polymerase II"/>
    <property type="evidence" value="ECO:0007669"/>
    <property type="project" value="InterPro"/>
</dbReference>
<evidence type="ECO:0000313" key="3">
    <source>
        <dbReference type="EMBL" id="EES20276.1"/>
    </source>
</evidence>
<comment type="function">
    <text evidence="1">TFIIF is a general transcription initiation factor that binds to RNA polymerase II and helps to recruit it to the initiation complex in collaboration with TFIIB. It promotes transcription elongation.</text>
</comment>
<accession>C6JRY0</accession>
<organism evidence="3">
    <name type="scientific">Sorghum bicolor</name>
    <name type="common">Sorghum</name>
    <name type="synonym">Sorghum vulgare</name>
    <dbReference type="NCBI Taxonomy" id="4558"/>
    <lineage>
        <taxon>Eukaryota</taxon>
        <taxon>Viridiplantae</taxon>
        <taxon>Streptophyta</taxon>
        <taxon>Embryophyta</taxon>
        <taxon>Tracheophyta</taxon>
        <taxon>Spermatophyta</taxon>
        <taxon>Magnoliopsida</taxon>
        <taxon>Liliopsida</taxon>
        <taxon>Poales</taxon>
        <taxon>Poaceae</taxon>
        <taxon>PACMAD clade</taxon>
        <taxon>Panicoideae</taxon>
        <taxon>Andropogonodae</taxon>
        <taxon>Andropogoneae</taxon>
        <taxon>Sorghinae</taxon>
        <taxon>Sorghum</taxon>
    </lineage>
</organism>
<keyword evidence="1" id="KW-0804">Transcription</keyword>
<feature type="compositionally biased region" description="Acidic residues" evidence="2">
    <location>
        <begin position="112"/>
        <end position="121"/>
    </location>
</feature>
<dbReference type="GO" id="GO:0003677">
    <property type="term" value="F:DNA binding"/>
    <property type="evidence" value="ECO:0007669"/>
    <property type="project" value="UniProtKB-KW"/>
</dbReference>
<reference evidence="3" key="1">
    <citation type="journal article" date="2009" name="Nature">
        <title>The Sorghum bicolor genome and the diversification of grasses.</title>
        <authorList>
            <person name="Paterson A.H."/>
            <person name="Bowers J.E."/>
            <person name="Bruggmann R."/>
            <person name="Dubchak I."/>
            <person name="Grimwood J."/>
            <person name="Gundlach H."/>
            <person name="Haberer G."/>
            <person name="Hellsten U."/>
            <person name="Mitros T."/>
            <person name="Poliakov A."/>
            <person name="Schmutz J."/>
            <person name="Spannagl M."/>
            <person name="Tang H."/>
            <person name="Wang X."/>
            <person name="Wicker T."/>
            <person name="Bharti A.K."/>
            <person name="Chapman J."/>
            <person name="Feltus F.A."/>
            <person name="Gowik U."/>
            <person name="Grigoriev I.V."/>
            <person name="Lyons E."/>
            <person name="Maher C.A."/>
            <person name="Martis M."/>
            <person name="Narechania A."/>
            <person name="Otillar R.P."/>
            <person name="Penning B.W."/>
            <person name="Salamov A.A."/>
            <person name="Wang Y."/>
            <person name="Zhang L."/>
            <person name="Carpita N.C."/>
            <person name="Freeling M."/>
            <person name="Gingle A.R."/>
            <person name="Hash C.T."/>
            <person name="Keller B."/>
            <person name="Klein P."/>
            <person name="Kresovich S."/>
            <person name="McCann M.C."/>
            <person name="Ming R."/>
            <person name="Peterson D.G."/>
            <person name="Mehboob-ur-Rahman"/>
            <person name="Ware D."/>
            <person name="Westhoff P."/>
            <person name="Mayer K.F."/>
            <person name="Messing J."/>
            <person name="Rokhsar D.S."/>
        </authorList>
    </citation>
    <scope>NUCLEOTIDE SEQUENCE [LARGE SCALE GENOMIC DNA]</scope>
</reference>
<dbReference type="HOGENOM" id="CLU_1268843_0_0_1"/>
<evidence type="ECO:0000256" key="1">
    <source>
        <dbReference type="RuleBase" id="RU366044"/>
    </source>
</evidence>